<dbReference type="AlphaFoldDB" id="A0A7I8DCM6"/>
<gene>
    <name evidence="2" type="ORF">skT53_06460</name>
</gene>
<dbReference type="SUPFAM" id="SSF103473">
    <property type="entry name" value="MFS general substrate transporter"/>
    <property type="match status" value="1"/>
</dbReference>
<protein>
    <submittedName>
        <fullName evidence="2">Uncharacterized protein</fullName>
    </submittedName>
</protein>
<keyword evidence="1" id="KW-1133">Transmembrane helix</keyword>
<feature type="transmembrane region" description="Helical" evidence="1">
    <location>
        <begin position="36"/>
        <end position="60"/>
    </location>
</feature>
<evidence type="ECO:0000313" key="3">
    <source>
        <dbReference type="Proteomes" id="UP000593802"/>
    </source>
</evidence>
<name>A0A7I8DCM6_9BACL</name>
<keyword evidence="1" id="KW-0472">Membrane</keyword>
<organism evidence="2 3">
    <name type="scientific">Effusibacillus dendaii</name>
    <dbReference type="NCBI Taxonomy" id="2743772"/>
    <lineage>
        <taxon>Bacteria</taxon>
        <taxon>Bacillati</taxon>
        <taxon>Bacillota</taxon>
        <taxon>Bacilli</taxon>
        <taxon>Bacillales</taxon>
        <taxon>Alicyclobacillaceae</taxon>
        <taxon>Effusibacillus</taxon>
    </lineage>
</organism>
<keyword evidence="1" id="KW-0812">Transmembrane</keyword>
<proteinExistence type="predicted"/>
<evidence type="ECO:0000313" key="2">
    <source>
        <dbReference type="EMBL" id="BCJ85661.1"/>
    </source>
</evidence>
<dbReference type="InterPro" id="IPR036259">
    <property type="entry name" value="MFS_trans_sf"/>
</dbReference>
<keyword evidence="3" id="KW-1185">Reference proteome</keyword>
<accession>A0A7I8DCM6</accession>
<dbReference type="EMBL" id="AP023366">
    <property type="protein sequence ID" value="BCJ85661.1"/>
    <property type="molecule type" value="Genomic_DNA"/>
</dbReference>
<dbReference type="KEGG" id="eff:skT53_06460"/>
<dbReference type="Proteomes" id="UP000593802">
    <property type="component" value="Chromosome"/>
</dbReference>
<reference evidence="2 3" key="1">
    <citation type="submission" date="2020-08" db="EMBL/GenBank/DDBJ databases">
        <title>Complete Genome Sequence of Effusibacillus dendaii Strain skT53, Isolated from Farmland soil.</title>
        <authorList>
            <person name="Konishi T."/>
            <person name="Kawasaki H."/>
        </authorList>
    </citation>
    <scope>NUCLEOTIDE SEQUENCE [LARGE SCALE GENOMIC DNA]</scope>
    <source>
        <strain evidence="3">skT53</strain>
    </source>
</reference>
<evidence type="ECO:0000256" key="1">
    <source>
        <dbReference type="SAM" id="Phobius"/>
    </source>
</evidence>
<sequence length="97" mass="10898">MIANIVSMFSIMGAVHISRRIGLVRAIVISRTLQFIAMGAMAIVPTFWAMGVLYILRALLSRFANSLRQSYIMAVIKPEDAAVFHRFPSCLRKERGQ</sequence>